<dbReference type="InterPro" id="IPR007485">
    <property type="entry name" value="LPS_assembly_LptE"/>
</dbReference>
<dbReference type="AlphaFoldDB" id="A0A0S4XNW8"/>
<evidence type="ECO:0008006" key="2">
    <source>
        <dbReference type="Google" id="ProtNLM"/>
    </source>
</evidence>
<gene>
    <name evidence="1" type="ORF">BN3087_560011</name>
</gene>
<dbReference type="Pfam" id="PF04390">
    <property type="entry name" value="LptE"/>
    <property type="match status" value="1"/>
</dbReference>
<accession>A0A0S4XNW8</accession>
<reference evidence="1" key="1">
    <citation type="submission" date="2015-11" db="EMBL/GenBank/DDBJ databases">
        <authorList>
            <person name="Zhang Y."/>
            <person name="Guo Z."/>
        </authorList>
    </citation>
    <scope>NUCLEOTIDE SEQUENCE</scope>
    <source>
        <strain evidence="1">BN30871</strain>
    </source>
</reference>
<dbReference type="PROSITE" id="PS51257">
    <property type="entry name" value="PROKAR_LIPOPROTEIN"/>
    <property type="match status" value="1"/>
</dbReference>
<evidence type="ECO:0000313" key="1">
    <source>
        <dbReference type="EMBL" id="CUV66016.1"/>
    </source>
</evidence>
<name>A0A0S4XNW8_9BACT</name>
<protein>
    <recommendedName>
        <fullName evidence="2">Lipoprotein</fullName>
    </recommendedName>
</protein>
<dbReference type="GO" id="GO:0019867">
    <property type="term" value="C:outer membrane"/>
    <property type="evidence" value="ECO:0007669"/>
    <property type="project" value="InterPro"/>
</dbReference>
<proteinExistence type="predicted"/>
<organism evidence="1">
    <name type="scientific">Sulfurovum sp. enrichment culture clone C5</name>
    <dbReference type="NCBI Taxonomy" id="497650"/>
    <lineage>
        <taxon>Bacteria</taxon>
        <taxon>Pseudomonadati</taxon>
        <taxon>Campylobacterota</taxon>
        <taxon>Epsilonproteobacteria</taxon>
        <taxon>Campylobacterales</taxon>
        <taxon>Sulfurovaceae</taxon>
        <taxon>Sulfurovum</taxon>
        <taxon>environmental samples</taxon>
    </lineage>
</organism>
<dbReference type="EMBL" id="FAXN01000058">
    <property type="protein sequence ID" value="CUV66016.1"/>
    <property type="molecule type" value="Genomic_DNA"/>
</dbReference>
<sequence>MLKSLYLFISTSLIMIITGCGYQPSSKYVRNVFDESVYVEVKVDPAEPENAPYLTDELRKIIIQRFNGKVASKETAKNSIIATYKGTQFIPIAYDQAGYITRYATIVKVEFDLIDKNGKNFHKTITATTQEGISESALQTSTSRVSSIKLGLQKASDEFISFVSSTGANAK</sequence>
<dbReference type="GO" id="GO:0043165">
    <property type="term" value="P:Gram-negative-bacterium-type cell outer membrane assembly"/>
    <property type="evidence" value="ECO:0007669"/>
    <property type="project" value="InterPro"/>
</dbReference>